<dbReference type="RefSeq" id="WP_319619984.1">
    <property type="nucleotide sequence ID" value="NZ_JAWXXR010000002.1"/>
</dbReference>
<feature type="signal peptide" evidence="1">
    <location>
        <begin position="1"/>
        <end position="19"/>
    </location>
</feature>
<protein>
    <submittedName>
        <fullName evidence="2">Entry exclusion lipoprotein TrbK</fullName>
    </submittedName>
</protein>
<accession>A0ABU4QJX6</accession>
<reference evidence="2 3" key="1">
    <citation type="submission" date="2023-11" db="EMBL/GenBank/DDBJ databases">
        <title>MicrobeMod: A computational toolkit for identifying prokaryotic methylation and restriction-modification with nanopore sequencing.</title>
        <authorList>
            <person name="Crits-Christoph A."/>
            <person name="Kang S.C."/>
            <person name="Lee H."/>
            <person name="Ostrov N."/>
        </authorList>
    </citation>
    <scope>NUCLEOTIDE SEQUENCE [LARGE SCALE GENOMIC DNA]</scope>
    <source>
        <strain evidence="2 3">ATCC BAA-2732</strain>
    </source>
</reference>
<evidence type="ECO:0000256" key="1">
    <source>
        <dbReference type="SAM" id="SignalP"/>
    </source>
</evidence>
<dbReference type="Proteomes" id="UP001272773">
    <property type="component" value="Unassembled WGS sequence"/>
</dbReference>
<name>A0ABU4QJX6_9GAMM</name>
<gene>
    <name evidence="2" type="primary">trbK</name>
    <name evidence="2" type="ORF">SIL79_20405</name>
</gene>
<dbReference type="EMBL" id="JAWXXR010000002">
    <property type="protein sequence ID" value="MDX6018634.1"/>
    <property type="molecule type" value="Genomic_DNA"/>
</dbReference>
<dbReference type="InterPro" id="IPR027584">
    <property type="entry name" value="TrbK_RP4"/>
</dbReference>
<keyword evidence="1" id="KW-0732">Signal</keyword>
<dbReference type="NCBIfam" id="TIGR04359">
    <property type="entry name" value="TrbK_RP4"/>
    <property type="match status" value="1"/>
</dbReference>
<keyword evidence="3" id="KW-1185">Reference proteome</keyword>
<sequence length="84" mass="9121">MKANQFLLVFIIGSFSALLSGCFSEDTGAETVTVLPEVNNANCKKEIIMAIEPKSAREEFAGKCARRGTFKPSTGKTWGPSDLY</sequence>
<evidence type="ECO:0000313" key="3">
    <source>
        <dbReference type="Proteomes" id="UP001272773"/>
    </source>
</evidence>
<dbReference type="GeneID" id="88625923"/>
<dbReference type="PROSITE" id="PS51257">
    <property type="entry name" value="PROKAR_LIPOPROTEIN"/>
    <property type="match status" value="1"/>
</dbReference>
<keyword evidence="2" id="KW-0449">Lipoprotein</keyword>
<proteinExistence type="predicted"/>
<comment type="caution">
    <text evidence="2">The sequence shown here is derived from an EMBL/GenBank/DDBJ whole genome shotgun (WGS) entry which is preliminary data.</text>
</comment>
<feature type="chain" id="PRO_5046590285" evidence="1">
    <location>
        <begin position="20"/>
        <end position="84"/>
    </location>
</feature>
<organism evidence="2 3">
    <name type="scientific">Shewanella indica</name>
    <dbReference type="NCBI Taxonomy" id="768528"/>
    <lineage>
        <taxon>Bacteria</taxon>
        <taxon>Pseudomonadati</taxon>
        <taxon>Pseudomonadota</taxon>
        <taxon>Gammaproteobacteria</taxon>
        <taxon>Alteromonadales</taxon>
        <taxon>Shewanellaceae</taxon>
        <taxon>Shewanella</taxon>
    </lineage>
</organism>
<evidence type="ECO:0000313" key="2">
    <source>
        <dbReference type="EMBL" id="MDX6018634.1"/>
    </source>
</evidence>